<dbReference type="SUPFAM" id="SSF53822">
    <property type="entry name" value="Periplasmic binding protein-like I"/>
    <property type="match status" value="1"/>
</dbReference>
<dbReference type="OrthoDB" id="9775106at2"/>
<evidence type="ECO:0000313" key="9">
    <source>
        <dbReference type="Proteomes" id="UP000182149"/>
    </source>
</evidence>
<organism evidence="8 9">
    <name type="scientific">Enterococcus aquimarinus</name>
    <dbReference type="NCBI Taxonomy" id="328396"/>
    <lineage>
        <taxon>Bacteria</taxon>
        <taxon>Bacillati</taxon>
        <taxon>Bacillota</taxon>
        <taxon>Bacilli</taxon>
        <taxon>Lactobacillales</taxon>
        <taxon>Enterococcaceae</taxon>
        <taxon>Enterococcus</taxon>
    </lineage>
</organism>
<dbReference type="SUPFAM" id="SSF47413">
    <property type="entry name" value="lambda repressor-like DNA-binding domains"/>
    <property type="match status" value="1"/>
</dbReference>
<sequence length="341" mass="38384">MKLTIRQIAEMAGVSVTTVSQILNNKGSRFSEDTRKRVLDIVNEHQYRPDFFASNLINRHSKTIGMIIPDVTDFFFSKMVEGAENYLTPLGYKLILCHSQQSLAKETQLLQDLNHRSVDGVLLATPNLMPEGYAYGSDFYRKMPLVLIDRGINQRDTGRLIIKEYEGAYQAVSYLAQQGHRHIALLKENGSYYQLQERYNAYRHALKDAGIPYKKHYVATGDLTINGGYQAAKAILLNPEVTAIFCSNDAMAIGCYRAIYELGKKVPEEISVIGFDDIELTASLAPALTTVQQPIFEIGFTAAKFLVDAIEFPERRMPNKIFETKLILRESVNKIAKSPSS</sequence>
<dbReference type="Proteomes" id="UP000182149">
    <property type="component" value="Unassembled WGS sequence"/>
</dbReference>
<evidence type="ECO:0000256" key="2">
    <source>
        <dbReference type="ARBA" id="ARBA00023015"/>
    </source>
</evidence>
<evidence type="ECO:0000313" key="7">
    <source>
        <dbReference type="EMBL" id="MCC9272914.1"/>
    </source>
</evidence>
<proteinExistence type="predicted"/>
<dbReference type="InterPro" id="IPR028082">
    <property type="entry name" value="Peripla_BP_I"/>
</dbReference>
<evidence type="ECO:0000256" key="3">
    <source>
        <dbReference type="ARBA" id="ARBA00023125"/>
    </source>
</evidence>
<reference evidence="7" key="2">
    <citation type="journal article" date="2021" name="PeerJ">
        <title>Extensive microbial diversity within the chicken gut microbiome revealed by metagenomics and culture.</title>
        <authorList>
            <person name="Gilroy R."/>
            <person name="Ravi A."/>
            <person name="Getino M."/>
            <person name="Pursley I."/>
            <person name="Horton D.L."/>
            <person name="Alikhan N.F."/>
            <person name="Baker D."/>
            <person name="Gharbi K."/>
            <person name="Hall N."/>
            <person name="Watson M."/>
            <person name="Adriaenssens E.M."/>
            <person name="Foster-Nyarko E."/>
            <person name="Jarju S."/>
            <person name="Secka A."/>
            <person name="Antonio M."/>
            <person name="Oren A."/>
            <person name="Chaudhuri R.R."/>
            <person name="La Ragione R."/>
            <person name="Hildebrand F."/>
            <person name="Pallen M.J."/>
        </authorList>
    </citation>
    <scope>NUCLEOTIDE SEQUENCE</scope>
    <source>
        <strain evidence="7">150</strain>
    </source>
</reference>
<keyword evidence="2" id="KW-0805">Transcription regulation</keyword>
<dbReference type="SMART" id="SM00354">
    <property type="entry name" value="HTH_LACI"/>
    <property type="match status" value="1"/>
</dbReference>
<evidence type="ECO:0000259" key="6">
    <source>
        <dbReference type="PROSITE" id="PS50943"/>
    </source>
</evidence>
<dbReference type="Gene3D" id="1.10.260.40">
    <property type="entry name" value="lambda repressor-like DNA-binding domains"/>
    <property type="match status" value="1"/>
</dbReference>
<dbReference type="PROSITE" id="PS50943">
    <property type="entry name" value="HTH_CROC1"/>
    <property type="match status" value="1"/>
</dbReference>
<gene>
    <name evidence="7" type="ORF">K8V42_01335</name>
    <name evidence="8" type="ORF">RU93_GL001119</name>
</gene>
<dbReference type="EMBL" id="JXKD01000002">
    <property type="protein sequence ID" value="OJG11886.1"/>
    <property type="molecule type" value="Genomic_DNA"/>
</dbReference>
<keyword evidence="4" id="KW-0804">Transcription</keyword>
<evidence type="ECO:0000259" key="5">
    <source>
        <dbReference type="PROSITE" id="PS50932"/>
    </source>
</evidence>
<evidence type="ECO:0000256" key="1">
    <source>
        <dbReference type="ARBA" id="ARBA00022491"/>
    </source>
</evidence>
<dbReference type="InterPro" id="IPR001387">
    <property type="entry name" value="Cro/C1-type_HTH"/>
</dbReference>
<feature type="domain" description="HTH lacI-type" evidence="5">
    <location>
        <begin position="3"/>
        <end position="58"/>
    </location>
</feature>
<reference evidence="8 9" key="1">
    <citation type="submission" date="2014-12" db="EMBL/GenBank/DDBJ databases">
        <title>Draft genome sequences of 29 type strains of Enterococci.</title>
        <authorList>
            <person name="Zhong Z."/>
            <person name="Sun Z."/>
            <person name="Liu W."/>
            <person name="Zhang W."/>
            <person name="Zhang H."/>
        </authorList>
    </citation>
    <scope>NUCLEOTIDE SEQUENCE [LARGE SCALE GENOMIC DNA]</scope>
    <source>
        <strain evidence="8 9">DSM 17690</strain>
    </source>
</reference>
<dbReference type="Gene3D" id="3.40.50.2300">
    <property type="match status" value="2"/>
</dbReference>
<dbReference type="Pfam" id="PF13377">
    <property type="entry name" value="Peripla_BP_3"/>
    <property type="match status" value="1"/>
</dbReference>
<dbReference type="GO" id="GO:0003700">
    <property type="term" value="F:DNA-binding transcription factor activity"/>
    <property type="evidence" value="ECO:0007669"/>
    <property type="project" value="TreeGrafter"/>
</dbReference>
<dbReference type="PANTHER" id="PTHR30146:SF148">
    <property type="entry name" value="HTH-TYPE TRANSCRIPTIONAL REPRESSOR PURR-RELATED"/>
    <property type="match status" value="1"/>
</dbReference>
<dbReference type="InterPro" id="IPR010982">
    <property type="entry name" value="Lambda_DNA-bd_dom_sf"/>
</dbReference>
<evidence type="ECO:0000313" key="8">
    <source>
        <dbReference type="EMBL" id="OJG11886.1"/>
    </source>
</evidence>
<dbReference type="RefSeq" id="WP_071874054.1">
    <property type="nucleotide sequence ID" value="NZ_JBHSHF010000012.1"/>
</dbReference>
<name>A0A1L8QWJ3_9ENTE</name>
<dbReference type="AlphaFoldDB" id="A0A1L8QWJ3"/>
<reference evidence="7" key="3">
    <citation type="submission" date="2021-11" db="EMBL/GenBank/DDBJ databases">
        <authorList>
            <person name="Gilroy R."/>
        </authorList>
    </citation>
    <scope>NUCLEOTIDE SEQUENCE</scope>
    <source>
        <strain evidence="7">150</strain>
    </source>
</reference>
<feature type="domain" description="HTH cro/C1-type" evidence="6">
    <location>
        <begin position="2"/>
        <end position="26"/>
    </location>
</feature>
<dbReference type="PANTHER" id="PTHR30146">
    <property type="entry name" value="LACI-RELATED TRANSCRIPTIONAL REPRESSOR"/>
    <property type="match status" value="1"/>
</dbReference>
<dbReference type="Proteomes" id="UP000813384">
    <property type="component" value="Unassembled WGS sequence"/>
</dbReference>
<keyword evidence="1" id="KW-0678">Repressor</keyword>
<dbReference type="Pfam" id="PF00356">
    <property type="entry name" value="LacI"/>
    <property type="match status" value="1"/>
</dbReference>
<comment type="caution">
    <text evidence="8">The sequence shown here is derived from an EMBL/GenBank/DDBJ whole genome shotgun (WGS) entry which is preliminary data.</text>
</comment>
<dbReference type="STRING" id="328396.RU93_GL001119"/>
<dbReference type="PROSITE" id="PS50932">
    <property type="entry name" value="HTH_LACI_2"/>
    <property type="match status" value="1"/>
</dbReference>
<dbReference type="CDD" id="cd01392">
    <property type="entry name" value="HTH_LacI"/>
    <property type="match status" value="1"/>
</dbReference>
<evidence type="ECO:0000256" key="4">
    <source>
        <dbReference type="ARBA" id="ARBA00023163"/>
    </source>
</evidence>
<protein>
    <submittedName>
        <fullName evidence="8">LacI family transcriptional regulator</fullName>
    </submittedName>
</protein>
<dbReference type="InterPro" id="IPR000843">
    <property type="entry name" value="HTH_LacI"/>
</dbReference>
<accession>A0A1L8QWJ3</accession>
<keyword evidence="9" id="KW-1185">Reference proteome</keyword>
<dbReference type="GO" id="GO:0000976">
    <property type="term" value="F:transcription cis-regulatory region binding"/>
    <property type="evidence" value="ECO:0007669"/>
    <property type="project" value="TreeGrafter"/>
</dbReference>
<keyword evidence="3" id="KW-0238">DNA-binding</keyword>
<dbReference type="EMBL" id="JAJJVO010000021">
    <property type="protein sequence ID" value="MCC9272914.1"/>
    <property type="molecule type" value="Genomic_DNA"/>
</dbReference>
<dbReference type="InterPro" id="IPR046335">
    <property type="entry name" value="LacI/GalR-like_sensor"/>
</dbReference>